<evidence type="ECO:0000256" key="3">
    <source>
        <dbReference type="ARBA" id="ARBA00022840"/>
    </source>
</evidence>
<dbReference type="Gene3D" id="3.40.50.300">
    <property type="entry name" value="P-loop containing nucleotide triphosphate hydrolases"/>
    <property type="match status" value="1"/>
</dbReference>
<dbReference type="AlphaFoldDB" id="A0A2S7ZRB1"/>
<organism evidence="5 6">
    <name type="scientific">Veillonella tobetsuensis</name>
    <dbReference type="NCBI Taxonomy" id="1110546"/>
    <lineage>
        <taxon>Bacteria</taxon>
        <taxon>Bacillati</taxon>
        <taxon>Bacillota</taxon>
        <taxon>Negativicutes</taxon>
        <taxon>Veillonellales</taxon>
        <taxon>Veillonellaceae</taxon>
        <taxon>Veillonella</taxon>
    </lineage>
</organism>
<feature type="domain" description="ABC transporter" evidence="4">
    <location>
        <begin position="1"/>
        <end position="99"/>
    </location>
</feature>
<dbReference type="STRING" id="1110546.GCA_001078375_00555"/>
<protein>
    <recommendedName>
        <fullName evidence="4">ABC transporter domain-containing protein</fullName>
    </recommendedName>
</protein>
<keyword evidence="2" id="KW-0547">Nucleotide-binding</keyword>
<comment type="caution">
    <text evidence="5">The sequence shown here is derived from an EMBL/GenBank/DDBJ whole genome shotgun (WGS) entry which is preliminary data.</text>
</comment>
<keyword evidence="1" id="KW-0813">Transport</keyword>
<dbReference type="SUPFAM" id="SSF52540">
    <property type="entry name" value="P-loop containing nucleoside triphosphate hydrolases"/>
    <property type="match status" value="1"/>
</dbReference>
<reference evidence="5 6" key="1">
    <citation type="submission" date="2018-01" db="EMBL/GenBank/DDBJ databases">
        <title>Draft genome sequences of clinical isolates and type strains of oral Veillonella including Veillonella infantum sp., nov.</title>
        <authorList>
            <person name="Mashima I."/>
            <person name="Liao Y.-C."/>
            <person name="Sabharwal A."/>
            <person name="Haase E.M."/>
            <person name="Nakazawa F."/>
            <person name="Scannapieco F.A."/>
        </authorList>
    </citation>
    <scope>NUCLEOTIDE SEQUENCE [LARGE SCALE GENOMIC DNA]</scope>
    <source>
        <strain evidence="5 6">Y6</strain>
    </source>
</reference>
<gene>
    <name evidence="5" type="ORF">VTHSUH11_01205</name>
</gene>
<dbReference type="InterPro" id="IPR027417">
    <property type="entry name" value="P-loop_NTPase"/>
</dbReference>
<keyword evidence="3" id="KW-0067">ATP-binding</keyword>
<dbReference type="EMBL" id="PPDF01000004">
    <property type="protein sequence ID" value="PQL25803.1"/>
    <property type="molecule type" value="Genomic_DNA"/>
</dbReference>
<name>A0A2S7ZRB1_9FIRM</name>
<dbReference type="InterPro" id="IPR050319">
    <property type="entry name" value="ABC_transp_ATP-bind"/>
</dbReference>
<dbReference type="GO" id="GO:0016887">
    <property type="term" value="F:ATP hydrolysis activity"/>
    <property type="evidence" value="ECO:0007669"/>
    <property type="project" value="InterPro"/>
</dbReference>
<dbReference type="GO" id="GO:0005524">
    <property type="term" value="F:ATP binding"/>
    <property type="evidence" value="ECO:0007669"/>
    <property type="project" value="UniProtKB-KW"/>
</dbReference>
<dbReference type="Pfam" id="PF00005">
    <property type="entry name" value="ABC_tran"/>
    <property type="match status" value="1"/>
</dbReference>
<evidence type="ECO:0000313" key="6">
    <source>
        <dbReference type="Proteomes" id="UP000238877"/>
    </source>
</evidence>
<evidence type="ECO:0000313" key="5">
    <source>
        <dbReference type="EMBL" id="PQL25803.1"/>
    </source>
</evidence>
<evidence type="ECO:0000256" key="1">
    <source>
        <dbReference type="ARBA" id="ARBA00022448"/>
    </source>
</evidence>
<dbReference type="Proteomes" id="UP000238877">
    <property type="component" value="Unassembled WGS sequence"/>
</dbReference>
<evidence type="ECO:0000256" key="2">
    <source>
        <dbReference type="ARBA" id="ARBA00022741"/>
    </source>
</evidence>
<sequence>MLGESGSGKSTLGPVMCSLLKPFKGSMEIDGLDLYNSKDALESGTLAVVFQDYTTSVNTRFTVRDIINESFIVLKRRTGETIDVNAECIKLLELVGLSEDFLNT</sequence>
<proteinExistence type="predicted"/>
<accession>A0A2S7ZRB1</accession>
<dbReference type="PANTHER" id="PTHR43776">
    <property type="entry name" value="TRANSPORT ATP-BINDING PROTEIN"/>
    <property type="match status" value="1"/>
</dbReference>
<dbReference type="InterPro" id="IPR003439">
    <property type="entry name" value="ABC_transporter-like_ATP-bd"/>
</dbReference>
<evidence type="ECO:0000259" key="4">
    <source>
        <dbReference type="Pfam" id="PF00005"/>
    </source>
</evidence>